<dbReference type="OrthoDB" id="9805177at2"/>
<protein>
    <submittedName>
        <fullName evidence="6">2-dehydro-3-deoxyphosphogluconate aldolase/(4S)-4-hydroxy-2-oxoglutarate aldolase</fullName>
    </submittedName>
</protein>
<dbReference type="PANTHER" id="PTHR30246:SF1">
    <property type="entry name" value="2-DEHYDRO-3-DEOXY-6-PHOSPHOGALACTONATE ALDOLASE-RELATED"/>
    <property type="match status" value="1"/>
</dbReference>
<evidence type="ECO:0000313" key="7">
    <source>
        <dbReference type="Proteomes" id="UP000295444"/>
    </source>
</evidence>
<accession>A0A4R6SGP4</accession>
<dbReference type="InterPro" id="IPR013785">
    <property type="entry name" value="Aldolase_TIM"/>
</dbReference>
<comment type="similarity">
    <text evidence="2">Belongs to the KHG/KDPG aldolase family.</text>
</comment>
<dbReference type="AlphaFoldDB" id="A0A4R6SGP4"/>
<dbReference type="GO" id="GO:0016829">
    <property type="term" value="F:lyase activity"/>
    <property type="evidence" value="ECO:0007669"/>
    <property type="project" value="UniProtKB-KW"/>
</dbReference>
<dbReference type="EMBL" id="SNXZ01000002">
    <property type="protein sequence ID" value="TDQ00727.1"/>
    <property type="molecule type" value="Genomic_DNA"/>
</dbReference>
<reference evidence="6 7" key="1">
    <citation type="submission" date="2019-03" db="EMBL/GenBank/DDBJ databases">
        <title>Genomic Encyclopedia of Type Strains, Phase IV (KMG-IV): sequencing the most valuable type-strain genomes for metagenomic binning, comparative biology and taxonomic classification.</title>
        <authorList>
            <person name="Goeker M."/>
        </authorList>
    </citation>
    <scope>NUCLEOTIDE SEQUENCE [LARGE SCALE GENOMIC DNA]</scope>
    <source>
        <strain evidence="6 7">DSM 45361</strain>
    </source>
</reference>
<dbReference type="RefSeq" id="WP_133849400.1">
    <property type="nucleotide sequence ID" value="NZ_SNXZ01000002.1"/>
</dbReference>
<evidence type="ECO:0000256" key="5">
    <source>
        <dbReference type="ARBA" id="ARBA00023277"/>
    </source>
</evidence>
<proteinExistence type="inferred from homology"/>
<evidence type="ECO:0000256" key="4">
    <source>
        <dbReference type="ARBA" id="ARBA00023239"/>
    </source>
</evidence>
<dbReference type="CDD" id="cd00452">
    <property type="entry name" value="KDPG_aldolase"/>
    <property type="match status" value="1"/>
</dbReference>
<keyword evidence="5" id="KW-0119">Carbohydrate metabolism</keyword>
<sequence>MSSTAVFDQVRACGVVAIIRTDSAETARRQATRVLEAGLPVVEVSLTTPDALSVISSLAASTDAVIGAGTVISAELARKAIDAGSRILVSPNLVPAVVEVAVEHDVAVLPGCMTPTEMTTAMELGATAVKIFPAQVWSPHALRGLLQALPDLPTVPTGGIGPDDAADWIATGAAAVGVGSALTAAENVTDVVAALGARIARTRSTNA</sequence>
<evidence type="ECO:0000313" key="6">
    <source>
        <dbReference type="EMBL" id="TDQ00727.1"/>
    </source>
</evidence>
<organism evidence="6 7">
    <name type="scientific">Labedaea rhizosphaerae</name>
    <dbReference type="NCBI Taxonomy" id="598644"/>
    <lineage>
        <taxon>Bacteria</taxon>
        <taxon>Bacillati</taxon>
        <taxon>Actinomycetota</taxon>
        <taxon>Actinomycetes</taxon>
        <taxon>Pseudonocardiales</taxon>
        <taxon>Pseudonocardiaceae</taxon>
        <taxon>Labedaea</taxon>
    </lineage>
</organism>
<dbReference type="PANTHER" id="PTHR30246">
    <property type="entry name" value="2-KETO-3-DEOXY-6-PHOSPHOGLUCONATE ALDOLASE"/>
    <property type="match status" value="1"/>
</dbReference>
<keyword evidence="4" id="KW-0456">Lyase</keyword>
<name>A0A4R6SGP4_LABRH</name>
<evidence type="ECO:0000256" key="3">
    <source>
        <dbReference type="ARBA" id="ARBA00011233"/>
    </source>
</evidence>
<dbReference type="Pfam" id="PF01081">
    <property type="entry name" value="Aldolase"/>
    <property type="match status" value="1"/>
</dbReference>
<keyword evidence="7" id="KW-1185">Reference proteome</keyword>
<dbReference type="Proteomes" id="UP000295444">
    <property type="component" value="Unassembled WGS sequence"/>
</dbReference>
<comment type="subunit">
    <text evidence="3">Homotrimer.</text>
</comment>
<comment type="caution">
    <text evidence="6">The sequence shown here is derived from an EMBL/GenBank/DDBJ whole genome shotgun (WGS) entry which is preliminary data.</text>
</comment>
<dbReference type="SUPFAM" id="SSF51569">
    <property type="entry name" value="Aldolase"/>
    <property type="match status" value="1"/>
</dbReference>
<dbReference type="Gene3D" id="3.20.20.70">
    <property type="entry name" value="Aldolase class I"/>
    <property type="match status" value="1"/>
</dbReference>
<dbReference type="InterPro" id="IPR000887">
    <property type="entry name" value="Aldlse_KDPG_KHG"/>
</dbReference>
<comment type="pathway">
    <text evidence="1">Carbohydrate acid metabolism.</text>
</comment>
<gene>
    <name evidence="6" type="ORF">EV186_102593</name>
</gene>
<evidence type="ECO:0000256" key="1">
    <source>
        <dbReference type="ARBA" id="ARBA00004761"/>
    </source>
</evidence>
<dbReference type="NCBIfam" id="TIGR01182">
    <property type="entry name" value="eda"/>
    <property type="match status" value="1"/>
</dbReference>
<evidence type="ECO:0000256" key="2">
    <source>
        <dbReference type="ARBA" id="ARBA00006906"/>
    </source>
</evidence>